<dbReference type="AlphaFoldDB" id="A0A8H4Q3E0"/>
<accession>A0A8H4Q3E0</accession>
<organism evidence="3 4">
    <name type="scientific">Ophiocordyceps camponoti-floridani</name>
    <dbReference type="NCBI Taxonomy" id="2030778"/>
    <lineage>
        <taxon>Eukaryota</taxon>
        <taxon>Fungi</taxon>
        <taxon>Dikarya</taxon>
        <taxon>Ascomycota</taxon>
        <taxon>Pezizomycotina</taxon>
        <taxon>Sordariomycetes</taxon>
        <taxon>Hypocreomycetidae</taxon>
        <taxon>Hypocreales</taxon>
        <taxon>Ophiocordycipitaceae</taxon>
        <taxon>Ophiocordyceps</taxon>
    </lineage>
</organism>
<name>A0A8H4Q3E0_9HYPO</name>
<keyword evidence="4" id="KW-1185">Reference proteome</keyword>
<protein>
    <submittedName>
        <fullName evidence="3">Uncharacterized protein</fullName>
    </submittedName>
</protein>
<sequence>MKTNVILSSLLGAALARHLGPRSMDRQLVHRRDTPSQWRNHAPGGGWRLVGQTVEGARDAVAGIITAPFGGTEESTKTGEPGNKGKGGSTTWVLGFQNDPDPKHEEHLATKVQNQGFPDQWQVRGYSNYHCVMDRSCLDNIKKKIEEKLAECNKRKEAECPKGSKGHNIHPTCQYWCDYERIRARDEATSIARNMHPEPPPKPREPKKAQPKQPPPTKEDAKPTPTEKMDQPSEEDTGSRWKFWKNWKFCARSCGPGTKEYYRQ</sequence>
<evidence type="ECO:0000313" key="4">
    <source>
        <dbReference type="Proteomes" id="UP000562929"/>
    </source>
</evidence>
<keyword evidence="2" id="KW-0732">Signal</keyword>
<comment type="caution">
    <text evidence="3">The sequence shown here is derived from an EMBL/GenBank/DDBJ whole genome shotgun (WGS) entry which is preliminary data.</text>
</comment>
<evidence type="ECO:0000256" key="1">
    <source>
        <dbReference type="SAM" id="MobiDB-lite"/>
    </source>
</evidence>
<evidence type="ECO:0000313" key="3">
    <source>
        <dbReference type="EMBL" id="KAF4584116.1"/>
    </source>
</evidence>
<proteinExistence type="predicted"/>
<gene>
    <name evidence="3" type="ORF">GQ602_005489</name>
</gene>
<feature type="region of interest" description="Disordered" evidence="1">
    <location>
        <begin position="69"/>
        <end position="88"/>
    </location>
</feature>
<feature type="compositionally biased region" description="Basic and acidic residues" evidence="1">
    <location>
        <begin position="195"/>
        <end position="208"/>
    </location>
</feature>
<feature type="compositionally biased region" description="Basic and acidic residues" evidence="1">
    <location>
        <begin position="217"/>
        <end position="231"/>
    </location>
</feature>
<feature type="region of interest" description="Disordered" evidence="1">
    <location>
        <begin position="193"/>
        <end position="238"/>
    </location>
</feature>
<reference evidence="3 4" key="1">
    <citation type="journal article" date="2020" name="G3 (Bethesda)">
        <title>Genetic Underpinnings of Host Manipulation by Ophiocordyceps as Revealed by Comparative Transcriptomics.</title>
        <authorList>
            <person name="Will I."/>
            <person name="Das B."/>
            <person name="Trinh T."/>
            <person name="Brachmann A."/>
            <person name="Ohm R.A."/>
            <person name="de Bekker C."/>
        </authorList>
    </citation>
    <scope>NUCLEOTIDE SEQUENCE [LARGE SCALE GENOMIC DNA]</scope>
    <source>
        <strain evidence="3 4">EC05</strain>
    </source>
</reference>
<feature type="signal peptide" evidence="2">
    <location>
        <begin position="1"/>
        <end position="16"/>
    </location>
</feature>
<dbReference type="Proteomes" id="UP000562929">
    <property type="component" value="Unassembled WGS sequence"/>
</dbReference>
<feature type="chain" id="PRO_5034097228" evidence="2">
    <location>
        <begin position="17"/>
        <end position="264"/>
    </location>
</feature>
<evidence type="ECO:0000256" key="2">
    <source>
        <dbReference type="SAM" id="SignalP"/>
    </source>
</evidence>
<dbReference type="EMBL" id="JAACLJ010000006">
    <property type="protein sequence ID" value="KAF4584116.1"/>
    <property type="molecule type" value="Genomic_DNA"/>
</dbReference>